<evidence type="ECO:0000313" key="3">
    <source>
        <dbReference type="Proteomes" id="UP000636888"/>
    </source>
</evidence>
<dbReference type="GO" id="GO:0003723">
    <property type="term" value="F:RNA binding"/>
    <property type="evidence" value="ECO:0007669"/>
    <property type="project" value="InterPro"/>
</dbReference>
<reference evidence="2" key="1">
    <citation type="submission" date="2020-12" db="EMBL/GenBank/DDBJ databases">
        <title>Geomonas sp. Red875, isolated from river sediment.</title>
        <authorList>
            <person name="Xu Z."/>
            <person name="Zhang Z."/>
            <person name="Masuda Y."/>
            <person name="Itoh H."/>
            <person name="Senoo K."/>
        </authorList>
    </citation>
    <scope>NUCLEOTIDE SEQUENCE</scope>
    <source>
        <strain evidence="2">Red875</strain>
    </source>
</reference>
<dbReference type="InterPro" id="IPR006145">
    <property type="entry name" value="PsdUridine_synth_RsuA/RluA"/>
</dbReference>
<feature type="domain" description="Pseudouridine synthase RsuA/RluA-like" evidence="1">
    <location>
        <begin position="91"/>
        <end position="238"/>
    </location>
</feature>
<accession>A0A8J7LVP1</accession>
<dbReference type="InterPro" id="IPR006224">
    <property type="entry name" value="PsdUridine_synth_RluA-like_CS"/>
</dbReference>
<dbReference type="InterPro" id="IPR020103">
    <property type="entry name" value="PsdUridine_synth_cat_dom_sf"/>
</dbReference>
<evidence type="ECO:0000259" key="1">
    <source>
        <dbReference type="Pfam" id="PF00849"/>
    </source>
</evidence>
<dbReference type="Pfam" id="PF00849">
    <property type="entry name" value="PseudoU_synth_2"/>
    <property type="match status" value="1"/>
</dbReference>
<organism evidence="2 3">
    <name type="scientific">Geomesophilobacter sediminis</name>
    <dbReference type="NCBI Taxonomy" id="2798584"/>
    <lineage>
        <taxon>Bacteria</taxon>
        <taxon>Pseudomonadati</taxon>
        <taxon>Thermodesulfobacteriota</taxon>
        <taxon>Desulfuromonadia</taxon>
        <taxon>Geobacterales</taxon>
        <taxon>Geobacteraceae</taxon>
        <taxon>Geomesophilobacter</taxon>
    </lineage>
</organism>
<keyword evidence="3" id="KW-1185">Reference proteome</keyword>
<proteinExistence type="predicted"/>
<dbReference type="GO" id="GO:0000455">
    <property type="term" value="P:enzyme-directed rRNA pseudouridine synthesis"/>
    <property type="evidence" value="ECO:0007669"/>
    <property type="project" value="TreeGrafter"/>
</dbReference>
<dbReference type="SUPFAM" id="SSF55120">
    <property type="entry name" value="Pseudouridine synthase"/>
    <property type="match status" value="1"/>
</dbReference>
<sequence length="303" mass="34824">MGIAPVASKITLPERERPYPSLLEFLRERFPRVPGEIWDRRLAEGKLLDEDGRPVGPGFSYQPQRTIYYFREVAEERVIPFSEEIIYRDEHLLVCCKPHFLPMTPTGRFAEQCLLSRLQRRTGLAHLAPLHRLDRATAGVVMFSTDPTTAKLYSRLFFHGKIRKQYHAVAPAPKQDGESSWRVENRIEPGEPWFRMRVVPGAPNSVSRIEVVERQGDLALFRLSPLTGKTHQLRLHMSGLGFPILNDRLYPDLLPQQEDDFERPLQLLAHTLSFEDPLSGVEREFVSTRRLCAAIPTSRSHPL</sequence>
<gene>
    <name evidence="2" type="ORF">JFN93_13570</name>
</gene>
<protein>
    <submittedName>
        <fullName evidence="2">Pseudouridine synthase</fullName>
    </submittedName>
</protein>
<dbReference type="PANTHER" id="PTHR21600:SF84">
    <property type="entry name" value="PSEUDOURIDINE SYNTHASE RSUA_RLUA-LIKE DOMAIN-CONTAINING PROTEIN"/>
    <property type="match status" value="1"/>
</dbReference>
<dbReference type="EMBL" id="JAEMHM010000010">
    <property type="protein sequence ID" value="MBJ6725744.1"/>
    <property type="molecule type" value="Genomic_DNA"/>
</dbReference>
<dbReference type="InterPro" id="IPR050188">
    <property type="entry name" value="RluA_PseudoU_synthase"/>
</dbReference>
<dbReference type="Gene3D" id="3.30.2350.10">
    <property type="entry name" value="Pseudouridine synthase"/>
    <property type="match status" value="1"/>
</dbReference>
<dbReference type="RefSeq" id="WP_199384634.1">
    <property type="nucleotide sequence ID" value="NZ_JAEMHM010000010.1"/>
</dbReference>
<dbReference type="GO" id="GO:0009982">
    <property type="term" value="F:pseudouridine synthase activity"/>
    <property type="evidence" value="ECO:0007669"/>
    <property type="project" value="InterPro"/>
</dbReference>
<name>A0A8J7LVP1_9BACT</name>
<comment type="caution">
    <text evidence="2">The sequence shown here is derived from an EMBL/GenBank/DDBJ whole genome shotgun (WGS) entry which is preliminary data.</text>
</comment>
<dbReference type="GO" id="GO:0140098">
    <property type="term" value="F:catalytic activity, acting on RNA"/>
    <property type="evidence" value="ECO:0007669"/>
    <property type="project" value="UniProtKB-ARBA"/>
</dbReference>
<dbReference type="AlphaFoldDB" id="A0A8J7LVP1"/>
<dbReference type="PANTHER" id="PTHR21600">
    <property type="entry name" value="MITOCHONDRIAL RNA PSEUDOURIDINE SYNTHASE"/>
    <property type="match status" value="1"/>
</dbReference>
<evidence type="ECO:0000313" key="2">
    <source>
        <dbReference type="EMBL" id="MBJ6725744.1"/>
    </source>
</evidence>
<dbReference type="Proteomes" id="UP000636888">
    <property type="component" value="Unassembled WGS sequence"/>
</dbReference>
<dbReference type="PROSITE" id="PS01129">
    <property type="entry name" value="PSI_RLU"/>
    <property type="match status" value="1"/>
</dbReference>